<dbReference type="Pfam" id="PF26168">
    <property type="entry name" value="Glyco_transf_N"/>
    <property type="match status" value="1"/>
</dbReference>
<evidence type="ECO:0000256" key="3">
    <source>
        <dbReference type="ARBA" id="ARBA00022676"/>
    </source>
</evidence>
<dbReference type="AlphaFoldDB" id="A0AAV1BZM5"/>
<dbReference type="InterPro" id="IPR050481">
    <property type="entry name" value="UDP-glycosyltransf_plant"/>
</dbReference>
<dbReference type="PANTHER" id="PTHR48049:SF91">
    <property type="entry name" value="UDP-GLYCOSYLTRANSFERASE 79B7-RELATED"/>
    <property type="match status" value="1"/>
</dbReference>
<evidence type="ECO:0000313" key="7">
    <source>
        <dbReference type="Proteomes" id="UP001161247"/>
    </source>
</evidence>
<sequence length="460" mass="51385">MAENNSSKKLHIVMFPWFAIGHMTPFLHLSNKLAEKGHKISFLLPNKAKLQLEHINLHPNLITFYILAVPQVDGIPPGTETASEIPIFLTTHLVTAMDKMQGQVKELLQKLKPSIVLFDVAHWIPQLASEIGFKTVNYNVVSAASLAIALVPSRKPDQDRTITESELEKPPPGYPSSTVLLRKHEAHSFSFLFLEFGKGITLFDRVTTAMKKSDAISIRTCREIEGPLCDYIAKDYEKPVLLTGPVLPESTSEKLEEKWENWLNGFNPGTVVFCAFGSQIVLEKKQFQELVSGLELTGLPFLIALKPPFGSETVEEALPEGFENRVRGRGIVHGGWVQQLAILKHPSVGCFVNHCGFGSMWESLMSDCQIVLVPHLADQILNTRLLAEELKVAVEIEREANSNAWFSKESLCRAIKSVMDSDSEVGNVIKKNHAKWKEILAGPSFLGDYVDKFIEELHQL</sequence>
<dbReference type="GO" id="GO:0009718">
    <property type="term" value="P:anthocyanin-containing compound biosynthetic process"/>
    <property type="evidence" value="ECO:0007669"/>
    <property type="project" value="UniProtKB-ARBA"/>
</dbReference>
<comment type="similarity">
    <text evidence="2">Belongs to the UDP-glycosyltransferase family.</text>
</comment>
<dbReference type="InterPro" id="IPR002213">
    <property type="entry name" value="UDP_glucos_trans"/>
</dbReference>
<evidence type="ECO:0000313" key="6">
    <source>
        <dbReference type="EMBL" id="CAI9088726.1"/>
    </source>
</evidence>
<comment type="pathway">
    <text evidence="1">Pigment biosynthesis; anthocyanin biosynthesis.</text>
</comment>
<dbReference type="InterPro" id="IPR058980">
    <property type="entry name" value="Glyco_transf_N"/>
</dbReference>
<dbReference type="CDD" id="cd03784">
    <property type="entry name" value="GT1_Gtf-like"/>
    <property type="match status" value="1"/>
</dbReference>
<dbReference type="Gene3D" id="3.40.50.2000">
    <property type="entry name" value="Glycogen Phosphorylase B"/>
    <property type="match status" value="2"/>
</dbReference>
<dbReference type="PANTHER" id="PTHR48049">
    <property type="entry name" value="GLYCOSYLTRANSFERASE"/>
    <property type="match status" value="1"/>
</dbReference>
<protein>
    <submittedName>
        <fullName evidence="6">OLC1v1023147C1</fullName>
    </submittedName>
</protein>
<dbReference type="FunFam" id="3.40.50.2000:FF:000087">
    <property type="entry name" value="Glycosyltransferase"/>
    <property type="match status" value="1"/>
</dbReference>
<evidence type="ECO:0000256" key="2">
    <source>
        <dbReference type="ARBA" id="ARBA00009995"/>
    </source>
</evidence>
<organism evidence="6 7">
    <name type="scientific">Oldenlandia corymbosa var. corymbosa</name>
    <dbReference type="NCBI Taxonomy" id="529605"/>
    <lineage>
        <taxon>Eukaryota</taxon>
        <taxon>Viridiplantae</taxon>
        <taxon>Streptophyta</taxon>
        <taxon>Embryophyta</taxon>
        <taxon>Tracheophyta</taxon>
        <taxon>Spermatophyta</taxon>
        <taxon>Magnoliopsida</taxon>
        <taxon>eudicotyledons</taxon>
        <taxon>Gunneridae</taxon>
        <taxon>Pentapetalae</taxon>
        <taxon>asterids</taxon>
        <taxon>lamiids</taxon>
        <taxon>Gentianales</taxon>
        <taxon>Rubiaceae</taxon>
        <taxon>Rubioideae</taxon>
        <taxon>Spermacoceae</taxon>
        <taxon>Hedyotis-Oldenlandia complex</taxon>
        <taxon>Oldenlandia</taxon>
    </lineage>
</organism>
<evidence type="ECO:0000256" key="4">
    <source>
        <dbReference type="ARBA" id="ARBA00022679"/>
    </source>
</evidence>
<dbReference type="Proteomes" id="UP001161247">
    <property type="component" value="Chromosome 1"/>
</dbReference>
<keyword evidence="4" id="KW-0808">Transferase</keyword>
<accession>A0AAV1BZM5</accession>
<feature type="domain" description="Glycosyltransferase N-terminal" evidence="5">
    <location>
        <begin position="10"/>
        <end position="235"/>
    </location>
</feature>
<reference evidence="6" key="1">
    <citation type="submission" date="2023-03" db="EMBL/GenBank/DDBJ databases">
        <authorList>
            <person name="Julca I."/>
        </authorList>
    </citation>
    <scope>NUCLEOTIDE SEQUENCE</scope>
</reference>
<keyword evidence="7" id="KW-1185">Reference proteome</keyword>
<dbReference type="EMBL" id="OX459118">
    <property type="protein sequence ID" value="CAI9088726.1"/>
    <property type="molecule type" value="Genomic_DNA"/>
</dbReference>
<evidence type="ECO:0000259" key="5">
    <source>
        <dbReference type="Pfam" id="PF26168"/>
    </source>
</evidence>
<dbReference type="SUPFAM" id="SSF53756">
    <property type="entry name" value="UDP-Glycosyltransferase/glycogen phosphorylase"/>
    <property type="match status" value="1"/>
</dbReference>
<evidence type="ECO:0000256" key="1">
    <source>
        <dbReference type="ARBA" id="ARBA00004935"/>
    </source>
</evidence>
<dbReference type="Pfam" id="PF00201">
    <property type="entry name" value="UDPGT"/>
    <property type="match status" value="1"/>
</dbReference>
<gene>
    <name evidence="6" type="ORF">OLC1_LOCUS1232</name>
</gene>
<dbReference type="FunFam" id="3.40.50.2000:FF:000037">
    <property type="entry name" value="Glycosyltransferase"/>
    <property type="match status" value="1"/>
</dbReference>
<name>A0AAV1BZM5_OLDCO</name>
<dbReference type="GO" id="GO:0035251">
    <property type="term" value="F:UDP-glucosyltransferase activity"/>
    <property type="evidence" value="ECO:0007669"/>
    <property type="project" value="InterPro"/>
</dbReference>
<keyword evidence="3" id="KW-0328">Glycosyltransferase</keyword>
<proteinExistence type="inferred from homology"/>